<feature type="domain" description="D-isomer specific 2-hydroxyacid dehydrogenase NAD-binding" evidence="4">
    <location>
        <begin position="120"/>
        <end position="303"/>
    </location>
</feature>
<dbReference type="GO" id="GO:0016616">
    <property type="term" value="F:oxidoreductase activity, acting on the CH-OH group of donors, NAD or NADP as acceptor"/>
    <property type="evidence" value="ECO:0007669"/>
    <property type="project" value="InterPro"/>
</dbReference>
<evidence type="ECO:0000313" key="5">
    <source>
        <dbReference type="EMBL" id="RDV04541.1"/>
    </source>
</evidence>
<proteinExistence type="inferred from homology"/>
<dbReference type="PANTHER" id="PTHR42789">
    <property type="entry name" value="D-ISOMER SPECIFIC 2-HYDROXYACID DEHYDROGENASE FAMILY PROTEIN (AFU_ORTHOLOGUE AFUA_6G10090)"/>
    <property type="match status" value="1"/>
</dbReference>
<comment type="caution">
    <text evidence="5">The sequence shown here is derived from an EMBL/GenBank/DDBJ whole genome shotgun (WGS) entry which is preliminary data.</text>
</comment>
<dbReference type="Proteomes" id="UP000263993">
    <property type="component" value="Unassembled WGS sequence"/>
</dbReference>
<dbReference type="GO" id="GO:0051287">
    <property type="term" value="F:NAD binding"/>
    <property type="evidence" value="ECO:0007669"/>
    <property type="project" value="InterPro"/>
</dbReference>
<dbReference type="EMBL" id="QRGO01000001">
    <property type="protein sequence ID" value="RDV04541.1"/>
    <property type="molecule type" value="Genomic_DNA"/>
</dbReference>
<dbReference type="PANTHER" id="PTHR42789:SF1">
    <property type="entry name" value="D-ISOMER SPECIFIC 2-HYDROXYACID DEHYDROGENASE FAMILY PROTEIN (AFU_ORTHOLOGUE AFUA_6G10090)"/>
    <property type="match status" value="1"/>
</dbReference>
<dbReference type="InterPro" id="IPR036291">
    <property type="entry name" value="NAD(P)-bd_dom_sf"/>
</dbReference>
<dbReference type="AlphaFoldDB" id="A0A371BB02"/>
<dbReference type="PROSITE" id="PS00671">
    <property type="entry name" value="D_2_HYDROXYACID_DH_3"/>
    <property type="match status" value="1"/>
</dbReference>
<evidence type="ECO:0000313" key="6">
    <source>
        <dbReference type="Proteomes" id="UP000263993"/>
    </source>
</evidence>
<keyword evidence="3" id="KW-0520">NAD</keyword>
<dbReference type="RefSeq" id="WP_115516566.1">
    <property type="nucleotide sequence ID" value="NZ_QRGO01000001.1"/>
</dbReference>
<protein>
    <recommendedName>
        <fullName evidence="4">D-isomer specific 2-hydroxyacid dehydrogenase NAD-binding domain-containing protein</fullName>
    </recommendedName>
</protein>
<dbReference type="SUPFAM" id="SSF52283">
    <property type="entry name" value="Formate/glycerate dehydrogenase catalytic domain-like"/>
    <property type="match status" value="1"/>
</dbReference>
<evidence type="ECO:0000256" key="2">
    <source>
        <dbReference type="ARBA" id="ARBA00023002"/>
    </source>
</evidence>
<evidence type="ECO:0000259" key="4">
    <source>
        <dbReference type="Pfam" id="PF02826"/>
    </source>
</evidence>
<name>A0A371BB02_9BRAD</name>
<keyword evidence="2" id="KW-0560">Oxidoreductase</keyword>
<dbReference type="OrthoDB" id="9793626at2"/>
<gene>
    <name evidence="5" type="ORF">DXH78_08165</name>
</gene>
<accession>A0A371BB02</accession>
<dbReference type="Gene3D" id="3.40.50.720">
    <property type="entry name" value="NAD(P)-binding Rossmann-like Domain"/>
    <property type="match status" value="2"/>
</dbReference>
<dbReference type="InterPro" id="IPR050857">
    <property type="entry name" value="D-2-hydroxyacid_DH"/>
</dbReference>
<organism evidence="5 6">
    <name type="scientific">Undibacter mobilis</name>
    <dbReference type="NCBI Taxonomy" id="2292256"/>
    <lineage>
        <taxon>Bacteria</taxon>
        <taxon>Pseudomonadati</taxon>
        <taxon>Pseudomonadota</taxon>
        <taxon>Alphaproteobacteria</taxon>
        <taxon>Hyphomicrobiales</taxon>
        <taxon>Nitrobacteraceae</taxon>
        <taxon>Undibacter</taxon>
    </lineage>
</organism>
<keyword evidence="6" id="KW-1185">Reference proteome</keyword>
<dbReference type="SUPFAM" id="SSF51735">
    <property type="entry name" value="NAD(P)-binding Rossmann-fold domains"/>
    <property type="match status" value="1"/>
</dbReference>
<reference evidence="6" key="1">
    <citation type="submission" date="2018-08" db="EMBL/GenBank/DDBJ databases">
        <authorList>
            <person name="Kim S.-J."/>
            <person name="Jung G.-Y."/>
        </authorList>
    </citation>
    <scope>NUCLEOTIDE SEQUENCE [LARGE SCALE GENOMIC DNA]</scope>
    <source>
        <strain evidence="6">GY_H</strain>
    </source>
</reference>
<evidence type="ECO:0000256" key="1">
    <source>
        <dbReference type="ARBA" id="ARBA00005854"/>
    </source>
</evidence>
<dbReference type="Pfam" id="PF02826">
    <property type="entry name" value="2-Hacid_dh_C"/>
    <property type="match status" value="1"/>
</dbReference>
<comment type="similarity">
    <text evidence="1">Belongs to the D-isomer specific 2-hydroxyacid dehydrogenase family.</text>
</comment>
<evidence type="ECO:0000256" key="3">
    <source>
        <dbReference type="ARBA" id="ARBA00023027"/>
    </source>
</evidence>
<dbReference type="InterPro" id="IPR029753">
    <property type="entry name" value="D-isomer_DH_CS"/>
</dbReference>
<sequence length="356" mass="38268">MPKPKILVFAPLAGSESMMDQLAAHGYDMVLGEPRWQQPGQGHPSEIAAAARDAVALMGTSIRATPITREVLEASPKLRTVTKYSVGVDDVDVNAATELGILVCHGPTEDNCFAVAENAVALMLALLKKIHRRDADVRAGKWREEQHAATYLGARVSDGYPGITVGLVGLGRIGTRVAQLLAPWRLRIIAYDPYVSPLTFMLAGVERVDYETLLARADVLSFHVTLTDETRMMFGAREIGLMKPGAILINTARGRIVDETAVAAALRNGDLGGAAIDAFEEEPLPMNSPLRGIGDTLILSPHATAKTDTAELRAGAEWAGRSVHCALTGRVPDNVYNKDAIALWKKRFGGVDLTQS</sequence>
<dbReference type="InterPro" id="IPR006140">
    <property type="entry name" value="D-isomer_DH_NAD-bd"/>
</dbReference>